<dbReference type="PROSITE" id="PS51257">
    <property type="entry name" value="PROKAR_LIPOPROTEIN"/>
    <property type="match status" value="1"/>
</dbReference>
<gene>
    <name evidence="1" type="ORF">EZJ43_09135</name>
</gene>
<accession>A0A4R5MKH3</accession>
<dbReference type="GO" id="GO:0015562">
    <property type="term" value="F:efflux transmembrane transporter activity"/>
    <property type="evidence" value="ECO:0007669"/>
    <property type="project" value="TreeGrafter"/>
</dbReference>
<reference evidence="1 2" key="1">
    <citation type="submission" date="2019-02" db="EMBL/GenBank/DDBJ databases">
        <title>Pedobacter sp. nov., a novel speices isolated from soil of pinguins habitat in Antarcitica.</title>
        <authorList>
            <person name="He R.-H."/>
        </authorList>
    </citation>
    <scope>NUCLEOTIDE SEQUENCE [LARGE SCALE GENOMIC DNA]</scope>
    <source>
        <strain evidence="1 2">E01020</strain>
    </source>
</reference>
<name>A0A4R5MKH3_9SPHI</name>
<comment type="caution">
    <text evidence="1">The sequence shown here is derived from an EMBL/GenBank/DDBJ whole genome shotgun (WGS) entry which is preliminary data.</text>
</comment>
<dbReference type="PANTHER" id="PTHR30469">
    <property type="entry name" value="MULTIDRUG RESISTANCE PROTEIN MDTA"/>
    <property type="match status" value="1"/>
</dbReference>
<dbReference type="EMBL" id="SJCY01000005">
    <property type="protein sequence ID" value="TDG36160.1"/>
    <property type="molecule type" value="Genomic_DNA"/>
</dbReference>
<evidence type="ECO:0000313" key="2">
    <source>
        <dbReference type="Proteomes" id="UP000295668"/>
    </source>
</evidence>
<organism evidence="1 2">
    <name type="scientific">Pedobacter changchengzhani</name>
    <dbReference type="NCBI Taxonomy" id="2529274"/>
    <lineage>
        <taxon>Bacteria</taxon>
        <taxon>Pseudomonadati</taxon>
        <taxon>Bacteroidota</taxon>
        <taxon>Sphingobacteriia</taxon>
        <taxon>Sphingobacteriales</taxon>
        <taxon>Sphingobacteriaceae</taxon>
        <taxon>Pedobacter</taxon>
    </lineage>
</organism>
<evidence type="ECO:0000313" key="1">
    <source>
        <dbReference type="EMBL" id="TDG36160.1"/>
    </source>
</evidence>
<sequence length="315" mass="34204">MKPILNQKITLMQWLVCMVFSYLLIQACGSKAPAAKEEVSLPTTPVEVVGIGDTTLAEYIDISAVSAYTEKSMVKANINGYIQKANIKLGDKVGRGELMFSLITKEARSIGNAVNKLDPGFKFTGISSIKANVDGIIVQLNHQKGDYVQDGEALASIVNRNSLVFLLNLPYALNTIIGTNKTIAVILPDGVKLDGKVTGTMPAVDSLAQTQRYIIKVNTSKDIPEGLIAKVRLTKLAHQNAQVLPKSAILANETEDEFWVMKLINDSTAVKVKVEKGIENDQTIEVLKPTFLKTDKIISSGNYGLADTAKVKIQK</sequence>
<dbReference type="AlphaFoldDB" id="A0A4R5MKH3"/>
<dbReference type="Gene3D" id="2.40.50.100">
    <property type="match status" value="1"/>
</dbReference>
<dbReference type="RefSeq" id="WP_133262406.1">
    <property type="nucleotide sequence ID" value="NZ_SJCY01000005.1"/>
</dbReference>
<dbReference type="GO" id="GO:1990281">
    <property type="term" value="C:efflux pump complex"/>
    <property type="evidence" value="ECO:0007669"/>
    <property type="project" value="TreeGrafter"/>
</dbReference>
<dbReference type="Proteomes" id="UP000295668">
    <property type="component" value="Unassembled WGS sequence"/>
</dbReference>
<dbReference type="OrthoDB" id="1435302at2"/>
<keyword evidence="2" id="KW-1185">Reference proteome</keyword>
<protein>
    <submittedName>
        <fullName evidence="1">HlyD family efflux transporter periplasmic adaptor subunit</fullName>
    </submittedName>
</protein>
<dbReference type="InterPro" id="IPR011053">
    <property type="entry name" value="Single_hybrid_motif"/>
</dbReference>
<proteinExistence type="predicted"/>
<dbReference type="SUPFAM" id="SSF51230">
    <property type="entry name" value="Single hybrid motif"/>
    <property type="match status" value="1"/>
</dbReference>
<dbReference type="Gene3D" id="2.40.420.20">
    <property type="match status" value="1"/>
</dbReference>